<dbReference type="InterPro" id="IPR000691">
    <property type="entry name" value="Prot_inh_I16_SSI"/>
</dbReference>
<dbReference type="InterPro" id="IPR036819">
    <property type="entry name" value="Subtilisin_inhibitor-like_sf"/>
</dbReference>
<gene>
    <name evidence="11" type="ORF">GCM10010218_09630</name>
</gene>
<comment type="subunit">
    <text evidence="3">Homodimer.</text>
</comment>
<comment type="similarity">
    <text evidence="2 8">Belongs to the protease inhibitor I16 (SSI) family.</text>
</comment>
<dbReference type="Proteomes" id="UP000638313">
    <property type="component" value="Unassembled WGS sequence"/>
</dbReference>
<dbReference type="Gene3D" id="3.30.350.10">
    <property type="entry name" value="Subtilisin inhibitor-like"/>
    <property type="match status" value="1"/>
</dbReference>
<dbReference type="PRINTS" id="PR00294">
    <property type="entry name" value="SSBTLNINHBTR"/>
</dbReference>
<evidence type="ECO:0000256" key="2">
    <source>
        <dbReference type="ARBA" id="ARBA00010472"/>
    </source>
</evidence>
<evidence type="ECO:0000256" key="9">
    <source>
        <dbReference type="SAM" id="SignalP"/>
    </source>
</evidence>
<dbReference type="AlphaFoldDB" id="A0A919EB54"/>
<keyword evidence="6 8" id="KW-0722">Serine protease inhibitor</keyword>
<reference evidence="11" key="2">
    <citation type="submission" date="2020-09" db="EMBL/GenBank/DDBJ databases">
        <authorList>
            <person name="Sun Q."/>
            <person name="Ohkuma M."/>
        </authorList>
    </citation>
    <scope>NUCLEOTIDE SEQUENCE</scope>
    <source>
        <strain evidence="11">JCM 4059</strain>
    </source>
</reference>
<dbReference type="Pfam" id="PF00720">
    <property type="entry name" value="SSI"/>
    <property type="match status" value="1"/>
</dbReference>
<evidence type="ECO:0000256" key="6">
    <source>
        <dbReference type="ARBA" id="ARBA00022900"/>
    </source>
</evidence>
<dbReference type="GO" id="GO:0005576">
    <property type="term" value="C:extracellular region"/>
    <property type="evidence" value="ECO:0007669"/>
    <property type="project" value="UniProtKB-SubCell"/>
</dbReference>
<evidence type="ECO:0000256" key="3">
    <source>
        <dbReference type="ARBA" id="ARBA00011738"/>
    </source>
</evidence>
<sequence length="132" mass="13587">MSLRTAAAATATVSALLALPLAPARGADGQGEGRLFLTVSGSRNTWIRGVELVCPGAGGHHPHAAEACAGLEQGRGRPDARPTAAGERVCTMEHDPVTASADGSWRGAPVAWRRTFPNACALDTATGPVFRF</sequence>
<feature type="chain" id="PRO_5036849300" description="Subtilisin inhibitor domain-containing protein" evidence="9">
    <location>
        <begin position="27"/>
        <end position="132"/>
    </location>
</feature>
<keyword evidence="9" id="KW-0732">Signal</keyword>
<keyword evidence="12" id="KW-1185">Reference proteome</keyword>
<comment type="subcellular location">
    <subcellularLocation>
        <location evidence="1">Secreted</location>
    </subcellularLocation>
</comment>
<evidence type="ECO:0000256" key="7">
    <source>
        <dbReference type="ARBA" id="ARBA00023157"/>
    </source>
</evidence>
<feature type="domain" description="Subtilisin inhibitor" evidence="10">
    <location>
        <begin position="35"/>
        <end position="118"/>
    </location>
</feature>
<dbReference type="InterPro" id="IPR023549">
    <property type="entry name" value="Subtilisin_inhibitor"/>
</dbReference>
<evidence type="ECO:0000313" key="12">
    <source>
        <dbReference type="Proteomes" id="UP000638313"/>
    </source>
</evidence>
<dbReference type="GO" id="GO:0004867">
    <property type="term" value="F:serine-type endopeptidase inhibitor activity"/>
    <property type="evidence" value="ECO:0007669"/>
    <property type="project" value="UniProtKB-KW"/>
</dbReference>
<reference evidence="11" key="1">
    <citation type="journal article" date="2014" name="Int. J. Syst. Evol. Microbiol.">
        <title>Complete genome sequence of Corynebacterium casei LMG S-19264T (=DSM 44701T), isolated from a smear-ripened cheese.</title>
        <authorList>
            <consortium name="US DOE Joint Genome Institute (JGI-PGF)"/>
            <person name="Walter F."/>
            <person name="Albersmeier A."/>
            <person name="Kalinowski J."/>
            <person name="Ruckert C."/>
        </authorList>
    </citation>
    <scope>NUCLEOTIDE SEQUENCE</scope>
    <source>
        <strain evidence="11">JCM 4059</strain>
    </source>
</reference>
<evidence type="ECO:0000256" key="8">
    <source>
        <dbReference type="RuleBase" id="RU003471"/>
    </source>
</evidence>
<comment type="caution">
    <text evidence="11">The sequence shown here is derived from an EMBL/GenBank/DDBJ whole genome shotgun (WGS) entry which is preliminary data.</text>
</comment>
<keyword evidence="5 8" id="KW-0646">Protease inhibitor</keyword>
<organism evidence="11 12">
    <name type="scientific">Streptomyces mashuensis</name>
    <dbReference type="NCBI Taxonomy" id="33904"/>
    <lineage>
        <taxon>Bacteria</taxon>
        <taxon>Bacillati</taxon>
        <taxon>Actinomycetota</taxon>
        <taxon>Actinomycetes</taxon>
        <taxon>Kitasatosporales</taxon>
        <taxon>Streptomycetaceae</taxon>
        <taxon>Streptomyces</taxon>
    </lineage>
</organism>
<keyword evidence="7" id="KW-1015">Disulfide bond</keyword>
<protein>
    <recommendedName>
        <fullName evidence="10">Subtilisin inhibitor domain-containing protein</fullName>
    </recommendedName>
</protein>
<name>A0A919EB54_9ACTN</name>
<dbReference type="EMBL" id="BNBD01000001">
    <property type="protein sequence ID" value="GHF30414.1"/>
    <property type="molecule type" value="Genomic_DNA"/>
</dbReference>
<proteinExistence type="inferred from homology"/>
<evidence type="ECO:0000256" key="1">
    <source>
        <dbReference type="ARBA" id="ARBA00004613"/>
    </source>
</evidence>
<evidence type="ECO:0000256" key="4">
    <source>
        <dbReference type="ARBA" id="ARBA00022525"/>
    </source>
</evidence>
<evidence type="ECO:0000313" key="11">
    <source>
        <dbReference type="EMBL" id="GHF30414.1"/>
    </source>
</evidence>
<dbReference type="SUPFAM" id="SSF55399">
    <property type="entry name" value="Subtilisin inhibitor"/>
    <property type="match status" value="1"/>
</dbReference>
<dbReference type="RefSeq" id="WP_190128065.1">
    <property type="nucleotide sequence ID" value="NZ_BNBD01000001.1"/>
</dbReference>
<evidence type="ECO:0000256" key="5">
    <source>
        <dbReference type="ARBA" id="ARBA00022690"/>
    </source>
</evidence>
<evidence type="ECO:0000259" key="10">
    <source>
        <dbReference type="Pfam" id="PF00720"/>
    </source>
</evidence>
<keyword evidence="4" id="KW-0964">Secreted</keyword>
<feature type="signal peptide" evidence="9">
    <location>
        <begin position="1"/>
        <end position="26"/>
    </location>
</feature>
<accession>A0A919EB54</accession>